<dbReference type="AlphaFoldDB" id="A0A8J4SIM5"/>
<comment type="caution">
    <text evidence="2">The sequence shown here is derived from an EMBL/GenBank/DDBJ whole genome shotgun (WGS) entry which is preliminary data.</text>
</comment>
<name>A0A8J4SIM5_9TREM</name>
<dbReference type="Pfam" id="PF13901">
    <property type="entry name" value="RH_dom"/>
    <property type="match status" value="1"/>
</dbReference>
<evidence type="ECO:0000313" key="3">
    <source>
        <dbReference type="Proteomes" id="UP000748531"/>
    </source>
</evidence>
<dbReference type="EMBL" id="LUCH01018763">
    <property type="protein sequence ID" value="KAF5394380.1"/>
    <property type="molecule type" value="Genomic_DNA"/>
</dbReference>
<dbReference type="InterPro" id="IPR025258">
    <property type="entry name" value="RH_dom"/>
</dbReference>
<proteinExistence type="predicted"/>
<reference evidence="2" key="1">
    <citation type="submission" date="2019-05" db="EMBL/GenBank/DDBJ databases">
        <title>Annotation for the trematode Paragonimus heterotremus.</title>
        <authorList>
            <person name="Choi Y.-J."/>
        </authorList>
    </citation>
    <scope>NUCLEOTIDE SEQUENCE</scope>
    <source>
        <strain evidence="2">LC</strain>
    </source>
</reference>
<evidence type="ECO:0000259" key="1">
    <source>
        <dbReference type="Pfam" id="PF13901"/>
    </source>
</evidence>
<accession>A0A8J4SIM5</accession>
<protein>
    <recommendedName>
        <fullName evidence="1">Rubicon Homology domain-containing protein</fullName>
    </recommendedName>
</protein>
<evidence type="ECO:0000313" key="2">
    <source>
        <dbReference type="EMBL" id="KAF5394380.1"/>
    </source>
</evidence>
<keyword evidence="3" id="KW-1185">Reference proteome</keyword>
<gene>
    <name evidence="2" type="ORF">PHET_11724</name>
</gene>
<feature type="domain" description="Rubicon Homology" evidence="1">
    <location>
        <begin position="5"/>
        <end position="81"/>
    </location>
</feature>
<sequence>MGLLTLVLDGILESRLRNWLQKVDEHLDTCNTCARLVPDHCAVCELGPIRPHHPNAALCRKCLRACHRSCLSDNFSTGLGDRSSCSRQTDLEPPDACWTEVLYPALRTICRGCEVKKQNPSVNV</sequence>
<dbReference type="Proteomes" id="UP000748531">
    <property type="component" value="Unassembled WGS sequence"/>
</dbReference>
<organism evidence="2 3">
    <name type="scientific">Paragonimus heterotremus</name>
    <dbReference type="NCBI Taxonomy" id="100268"/>
    <lineage>
        <taxon>Eukaryota</taxon>
        <taxon>Metazoa</taxon>
        <taxon>Spiralia</taxon>
        <taxon>Lophotrochozoa</taxon>
        <taxon>Platyhelminthes</taxon>
        <taxon>Trematoda</taxon>
        <taxon>Digenea</taxon>
        <taxon>Plagiorchiida</taxon>
        <taxon>Troglotremata</taxon>
        <taxon>Troglotrematidae</taxon>
        <taxon>Paragonimus</taxon>
    </lineage>
</organism>